<evidence type="ECO:0000259" key="2">
    <source>
        <dbReference type="PROSITE" id="PS51186"/>
    </source>
</evidence>
<accession>A0ABS9T610</accession>
<protein>
    <submittedName>
        <fullName evidence="3">HAD-IIIC family phosphatase</fullName>
    </submittedName>
</protein>
<name>A0ABS9T610_9ACTN</name>
<dbReference type="Gene3D" id="3.40.50.1000">
    <property type="entry name" value="HAD superfamily/HAD-like"/>
    <property type="match status" value="1"/>
</dbReference>
<dbReference type="InterPro" id="IPR036412">
    <property type="entry name" value="HAD-like_sf"/>
</dbReference>
<dbReference type="InterPro" id="IPR010037">
    <property type="entry name" value="FkbH_domain"/>
</dbReference>
<comment type="caution">
    <text evidence="3">The sequence shown here is derived from an EMBL/GenBank/DDBJ whole genome shotgun (WGS) entry which is preliminary data.</text>
</comment>
<dbReference type="EMBL" id="JAKWJU010000002">
    <property type="protein sequence ID" value="MCH6163954.1"/>
    <property type="molecule type" value="Genomic_DNA"/>
</dbReference>
<feature type="domain" description="N-acetyltransferase" evidence="2">
    <location>
        <begin position="190"/>
        <end position="358"/>
    </location>
</feature>
<dbReference type="Pfam" id="PF00702">
    <property type="entry name" value="Hydrolase"/>
    <property type="match status" value="1"/>
</dbReference>
<evidence type="ECO:0000256" key="1">
    <source>
        <dbReference type="SAM" id="MobiDB-lite"/>
    </source>
</evidence>
<dbReference type="InterPro" id="IPR010033">
    <property type="entry name" value="HAD_SF_ppase_IIIC"/>
</dbReference>
<feature type="region of interest" description="Disordered" evidence="1">
    <location>
        <begin position="323"/>
        <end position="357"/>
    </location>
</feature>
<feature type="compositionally biased region" description="Gly residues" evidence="1">
    <location>
        <begin position="328"/>
        <end position="346"/>
    </location>
</feature>
<dbReference type="NCBIfam" id="TIGR01681">
    <property type="entry name" value="HAD-SF-IIIC"/>
    <property type="match status" value="1"/>
</dbReference>
<dbReference type="NCBIfam" id="TIGR01686">
    <property type="entry name" value="FkbH"/>
    <property type="match status" value="1"/>
</dbReference>
<keyword evidence="4" id="KW-1185">Reference proteome</keyword>
<dbReference type="RefSeq" id="WP_241062809.1">
    <property type="nucleotide sequence ID" value="NZ_JAKWJU010000002.1"/>
</dbReference>
<organism evidence="3 4">
    <name type="scientific">Streptomyces marispadix</name>
    <dbReference type="NCBI Taxonomy" id="2922868"/>
    <lineage>
        <taxon>Bacteria</taxon>
        <taxon>Bacillati</taxon>
        <taxon>Actinomycetota</taxon>
        <taxon>Actinomycetes</taxon>
        <taxon>Kitasatosporales</taxon>
        <taxon>Streptomycetaceae</taxon>
        <taxon>Streptomyces</taxon>
    </lineage>
</organism>
<sequence length="375" mass="40727">MTAAGEAHGPVVKCLVWDLDDTLWDGVVLEGDEPEPFPGALKTLRVLDERGIVHAAASRGEYALTERHLDRHGLEEWFCDVQVGWGVKSDAVRRIAETLNIGLDTVAFVDNDPVERAEVSSALPTVRCYPAEQAGALPDLAEFQPGFTTGEAGRRRQLYRTERRRRAAEEEFDRDGKDRRAFLASLELEMTVRDATEDDLARASELTVRTHQLNTSGVTYDADELRRLTASPGHRVRVAELRDRFGDYGIIGLAVTELTAADAVLRLMLMSCRVASRGVGTVLLDHLVREAVDGGRRPVAHFVPTEANRNMLVTLRFAGFAPVEDGTGPQGTDGDAGGGRPGGAGGPAAPVVLAFDPQRLGPRRHGHVRVVSGTD</sequence>
<reference evidence="3" key="2">
    <citation type="journal article" date="2023" name="Int. J. Syst. Evol. Microbiol.">
        <title>Streptomyces marispadix sp. nov., isolated from marine beach sediment of the Northern Coast of Portugal.</title>
        <authorList>
            <person name="dos Santos J.D.N."/>
            <person name="Vitorino I.R."/>
            <person name="Kallscheuer N."/>
            <person name="Srivastava A."/>
            <person name="Krautwurst S."/>
            <person name="Marz M."/>
            <person name="Jogler C."/>
            <person name="Lobo Da Cunha A."/>
            <person name="Catita J."/>
            <person name="Goncalves H."/>
            <person name="Gonzalez I."/>
            <person name="Reyes F."/>
            <person name="Lage O.M."/>
        </authorList>
    </citation>
    <scope>NUCLEOTIDE SEQUENCE</scope>
    <source>
        <strain evidence="3">M600PL45_2</strain>
    </source>
</reference>
<dbReference type="SUPFAM" id="SSF55729">
    <property type="entry name" value="Acyl-CoA N-acyltransferases (Nat)"/>
    <property type="match status" value="1"/>
</dbReference>
<dbReference type="InterPro" id="IPR023214">
    <property type="entry name" value="HAD_sf"/>
</dbReference>
<reference evidence="3" key="1">
    <citation type="submission" date="2022-03" db="EMBL/GenBank/DDBJ databases">
        <authorList>
            <person name="Santos J.D.N."/>
            <person name="Kallscheuer N."/>
            <person name="Jogler C."/>
            <person name="Lage O.M."/>
        </authorList>
    </citation>
    <scope>NUCLEOTIDE SEQUENCE</scope>
    <source>
        <strain evidence="3">M600PL45_2</strain>
    </source>
</reference>
<evidence type="ECO:0000313" key="3">
    <source>
        <dbReference type="EMBL" id="MCH6163954.1"/>
    </source>
</evidence>
<dbReference type="PROSITE" id="PS51186">
    <property type="entry name" value="GNAT"/>
    <property type="match status" value="1"/>
</dbReference>
<evidence type="ECO:0000313" key="4">
    <source>
        <dbReference type="Proteomes" id="UP001166784"/>
    </source>
</evidence>
<gene>
    <name evidence="3" type="ORF">MMA15_27205</name>
</gene>
<dbReference type="Proteomes" id="UP001166784">
    <property type="component" value="Unassembled WGS sequence"/>
</dbReference>
<dbReference type="Gene3D" id="3.40.630.30">
    <property type="match status" value="1"/>
</dbReference>
<dbReference type="SUPFAM" id="SSF56784">
    <property type="entry name" value="HAD-like"/>
    <property type="match status" value="1"/>
</dbReference>
<proteinExistence type="predicted"/>
<dbReference type="InterPro" id="IPR016181">
    <property type="entry name" value="Acyl_CoA_acyltransferase"/>
</dbReference>
<dbReference type="InterPro" id="IPR000182">
    <property type="entry name" value="GNAT_dom"/>
</dbReference>